<dbReference type="RefSeq" id="WP_069988741.1">
    <property type="nucleotide sequence ID" value="NZ_JACOQK010000001.1"/>
</dbReference>
<proteinExistence type="predicted"/>
<gene>
    <name evidence="2" type="ORF">H8Z77_03300</name>
</gene>
<protein>
    <submittedName>
        <fullName evidence="2">Uncharacterized protein</fullName>
    </submittedName>
</protein>
<sequence length="86" mass="10106">MKKYIYPQNLKAAANLWLWSLRDFAILCIALLLSVLSLVQLGFVLPLALSICYAFLTIRLSEVTILDFIRYAVRYFILTEQTFEWR</sequence>
<dbReference type="Proteomes" id="UP000649151">
    <property type="component" value="Unassembled WGS sequence"/>
</dbReference>
<reference evidence="2 3" key="1">
    <citation type="submission" date="2020-08" db="EMBL/GenBank/DDBJ databases">
        <title>Genome public.</title>
        <authorList>
            <person name="Liu C."/>
            <person name="Sun Q."/>
        </authorList>
    </citation>
    <scope>NUCLEOTIDE SEQUENCE [LARGE SCALE GENOMIC DNA]</scope>
    <source>
        <strain evidence="2 3">NSJ-27</strain>
    </source>
</reference>
<evidence type="ECO:0000256" key="1">
    <source>
        <dbReference type="SAM" id="Phobius"/>
    </source>
</evidence>
<keyword evidence="1" id="KW-1133">Transmembrane helix</keyword>
<name>A0ABR7IPH8_9CLOT</name>
<organism evidence="2 3">
    <name type="scientific">Clostridium facile</name>
    <dbReference type="NCBI Taxonomy" id="2763035"/>
    <lineage>
        <taxon>Bacteria</taxon>
        <taxon>Bacillati</taxon>
        <taxon>Bacillota</taxon>
        <taxon>Clostridia</taxon>
        <taxon>Eubacteriales</taxon>
        <taxon>Clostridiaceae</taxon>
        <taxon>Clostridium</taxon>
    </lineage>
</organism>
<comment type="caution">
    <text evidence="2">The sequence shown here is derived from an EMBL/GenBank/DDBJ whole genome shotgun (WGS) entry which is preliminary data.</text>
</comment>
<keyword evidence="3" id="KW-1185">Reference proteome</keyword>
<feature type="transmembrane region" description="Helical" evidence="1">
    <location>
        <begin position="24"/>
        <end position="56"/>
    </location>
</feature>
<accession>A0ABR7IPH8</accession>
<evidence type="ECO:0000313" key="2">
    <source>
        <dbReference type="EMBL" id="MBC5787050.1"/>
    </source>
</evidence>
<dbReference type="EMBL" id="JACOQK010000001">
    <property type="protein sequence ID" value="MBC5787050.1"/>
    <property type="molecule type" value="Genomic_DNA"/>
</dbReference>
<keyword evidence="1" id="KW-0472">Membrane</keyword>
<evidence type="ECO:0000313" key="3">
    <source>
        <dbReference type="Proteomes" id="UP000649151"/>
    </source>
</evidence>
<keyword evidence="1" id="KW-0812">Transmembrane</keyword>